<gene>
    <name evidence="1" type="ORF">QQ91_006525</name>
</gene>
<organism evidence="1">
    <name type="scientific">Lyngbya confervoides BDU141951</name>
    <dbReference type="NCBI Taxonomy" id="1574623"/>
    <lineage>
        <taxon>Bacteria</taxon>
        <taxon>Bacillati</taxon>
        <taxon>Cyanobacteriota</taxon>
        <taxon>Cyanophyceae</taxon>
        <taxon>Oscillatoriophycideae</taxon>
        <taxon>Oscillatoriales</taxon>
        <taxon>Microcoleaceae</taxon>
        <taxon>Lyngbya</taxon>
    </lineage>
</organism>
<dbReference type="Pfam" id="PF07862">
    <property type="entry name" value="Nif11"/>
    <property type="match status" value="1"/>
</dbReference>
<comment type="caution">
    <text evidence="1">The sequence shown here is derived from an EMBL/GenBank/DDBJ whole genome shotgun (WGS) entry which is preliminary data.</text>
</comment>
<dbReference type="InterPro" id="IPR012903">
    <property type="entry name" value="Nif11"/>
</dbReference>
<dbReference type="EMBL" id="JTHE02000003">
    <property type="protein sequence ID" value="NEV66768.1"/>
    <property type="molecule type" value="Genomic_DNA"/>
</dbReference>
<dbReference type="NCBIfam" id="TIGR03798">
    <property type="entry name" value="leader_Nif11"/>
    <property type="match status" value="1"/>
</dbReference>
<dbReference type="InterPro" id="IPR022516">
    <property type="entry name" value="CHP03798_Ocin"/>
</dbReference>
<sequence length="96" mass="10607">MSKENALDFLKQAADNSTLSEQVKEADEKTKIVDLAKQHGFEFSEDDMKKAIPAIKEQPGFFGELAKAVLELFAPAHDDYPATGVQPFTGELGRKH</sequence>
<reference evidence="1" key="2">
    <citation type="journal article" date="2015" name="Genome Announc.">
        <title>Draft Genome Sequence of Filamentous Marine Cyanobacterium Lyngbya confervoides Strain BDU141951.</title>
        <authorList>
            <person name="Chandrababunaidu M.M."/>
            <person name="Sen D."/>
            <person name="Tripathy S."/>
        </authorList>
    </citation>
    <scope>NUCLEOTIDE SEQUENCE</scope>
    <source>
        <strain evidence="1">BDU141951</strain>
    </source>
</reference>
<name>A0A0C1V4D5_9CYAN</name>
<reference evidence="1" key="1">
    <citation type="submission" date="2014-11" db="EMBL/GenBank/DDBJ databases">
        <authorList>
            <person name="Malar M.C."/>
            <person name="Sen D."/>
            <person name="Tripathy S."/>
        </authorList>
    </citation>
    <scope>NUCLEOTIDE SEQUENCE</scope>
    <source>
        <strain evidence="1">BDU141951</strain>
    </source>
</reference>
<protein>
    <submittedName>
        <fullName evidence="1">Nif11-like leader peptide family natural product</fullName>
    </submittedName>
</protein>
<reference evidence="1" key="3">
    <citation type="submission" date="2020-02" db="EMBL/GenBank/DDBJ databases">
        <authorList>
            <person name="Sarangi A.N."/>
            <person name="Ghosh S."/>
            <person name="Mukherjee M."/>
            <person name="Tripathy S."/>
        </authorList>
    </citation>
    <scope>NUCLEOTIDE SEQUENCE</scope>
    <source>
        <strain evidence="1">BDU141951</strain>
    </source>
</reference>
<accession>A0A0C1V4D5</accession>
<proteinExistence type="predicted"/>
<dbReference type="AlphaFoldDB" id="A0A0C1V4D5"/>
<evidence type="ECO:0000313" key="1">
    <source>
        <dbReference type="EMBL" id="NEV66768.1"/>
    </source>
</evidence>